<dbReference type="EMBL" id="CP051774">
    <property type="protein sequence ID" value="QJE94274.1"/>
    <property type="molecule type" value="Genomic_DNA"/>
</dbReference>
<dbReference type="SUPFAM" id="SSF46785">
    <property type="entry name" value="Winged helix' DNA-binding domain"/>
    <property type="match status" value="1"/>
</dbReference>
<gene>
    <name evidence="4" type="ORF">HHL09_00225</name>
</gene>
<name>A0A858RCE4_9BACT</name>
<organism evidence="4 5">
    <name type="scientific">Luteolibacter luteus</name>
    <dbReference type="NCBI Taxonomy" id="2728835"/>
    <lineage>
        <taxon>Bacteria</taxon>
        <taxon>Pseudomonadati</taxon>
        <taxon>Verrucomicrobiota</taxon>
        <taxon>Verrucomicrobiia</taxon>
        <taxon>Verrucomicrobiales</taxon>
        <taxon>Verrucomicrobiaceae</taxon>
        <taxon>Luteolibacter</taxon>
    </lineage>
</organism>
<evidence type="ECO:0000313" key="4">
    <source>
        <dbReference type="EMBL" id="QJE94274.1"/>
    </source>
</evidence>
<dbReference type="RefSeq" id="WP_169452495.1">
    <property type="nucleotide sequence ID" value="NZ_CP051774.1"/>
</dbReference>
<evidence type="ECO:0000256" key="2">
    <source>
        <dbReference type="ARBA" id="ARBA00023125"/>
    </source>
</evidence>
<keyword evidence="1" id="KW-0805">Transcription regulation</keyword>
<dbReference type="GO" id="GO:0003677">
    <property type="term" value="F:DNA binding"/>
    <property type="evidence" value="ECO:0007669"/>
    <property type="project" value="UniProtKB-KW"/>
</dbReference>
<evidence type="ECO:0000256" key="3">
    <source>
        <dbReference type="ARBA" id="ARBA00023163"/>
    </source>
</evidence>
<keyword evidence="2" id="KW-0238">DNA-binding</keyword>
<sequence length="139" mass="15550">MADTIGVPRSVALIYHILYLSKEPMSFSEVVERSGCSKASASTGLKLLERIRGVEVVILPDDRRTFYRPELSLRRLVTGFIQENFVSGVEAGQRILDSPTTVPESELSPLLAERLESLRNWHQTLQAVIPTAALERSRN</sequence>
<keyword evidence="3" id="KW-0804">Transcription</keyword>
<proteinExistence type="predicted"/>
<dbReference type="InterPro" id="IPR052362">
    <property type="entry name" value="HTH-GbsR_regulator"/>
</dbReference>
<evidence type="ECO:0000256" key="1">
    <source>
        <dbReference type="ARBA" id="ARBA00023015"/>
    </source>
</evidence>
<reference evidence="4 5" key="1">
    <citation type="submission" date="2020-04" db="EMBL/GenBank/DDBJ databases">
        <title>Luteolibacter sp. G-1-1-1 isolated from soil.</title>
        <authorList>
            <person name="Dahal R.H."/>
        </authorList>
    </citation>
    <scope>NUCLEOTIDE SEQUENCE [LARGE SCALE GENOMIC DNA]</scope>
    <source>
        <strain evidence="4 5">G-1-1-1</strain>
    </source>
</reference>
<evidence type="ECO:0000313" key="5">
    <source>
        <dbReference type="Proteomes" id="UP000501812"/>
    </source>
</evidence>
<protein>
    <recommendedName>
        <fullName evidence="6">Transcriptional regulator</fullName>
    </recommendedName>
</protein>
<dbReference type="AlphaFoldDB" id="A0A858RCE4"/>
<keyword evidence="5" id="KW-1185">Reference proteome</keyword>
<dbReference type="Proteomes" id="UP000501812">
    <property type="component" value="Chromosome"/>
</dbReference>
<dbReference type="InterPro" id="IPR036388">
    <property type="entry name" value="WH-like_DNA-bd_sf"/>
</dbReference>
<dbReference type="KEGG" id="luo:HHL09_00225"/>
<dbReference type="PANTHER" id="PTHR38465:SF1">
    <property type="entry name" value="HTH-TYPE TRANSCRIPTIONAL REGULATOR MJ1563-RELATED"/>
    <property type="match status" value="1"/>
</dbReference>
<accession>A0A858RCE4</accession>
<dbReference type="Gene3D" id="1.10.10.10">
    <property type="entry name" value="Winged helix-like DNA-binding domain superfamily/Winged helix DNA-binding domain"/>
    <property type="match status" value="1"/>
</dbReference>
<evidence type="ECO:0008006" key="6">
    <source>
        <dbReference type="Google" id="ProtNLM"/>
    </source>
</evidence>
<dbReference type="PANTHER" id="PTHR38465">
    <property type="entry name" value="HTH-TYPE TRANSCRIPTIONAL REGULATOR MJ1563-RELATED"/>
    <property type="match status" value="1"/>
</dbReference>
<dbReference type="InterPro" id="IPR036390">
    <property type="entry name" value="WH_DNA-bd_sf"/>
</dbReference>